<keyword evidence="13" id="KW-1185">Reference proteome</keyword>
<dbReference type="InterPro" id="IPR048714">
    <property type="entry name" value="DpiA-like_HTH"/>
</dbReference>
<reference evidence="12" key="1">
    <citation type="submission" date="2009-06" db="EMBL/GenBank/DDBJ databases">
        <title>Complete sequence of Dickeya dadantii Ech703.</title>
        <authorList>
            <consortium name="US DOE Joint Genome Institute"/>
            <person name="Lucas S."/>
            <person name="Copeland A."/>
            <person name="Lapidus A."/>
            <person name="Glavina del Rio T."/>
            <person name="Dalin E."/>
            <person name="Tice H."/>
            <person name="Bruce D."/>
            <person name="Goodwin L."/>
            <person name="Pitluck S."/>
            <person name="Chertkov O."/>
            <person name="Brettin T."/>
            <person name="Detter J.C."/>
            <person name="Han C."/>
            <person name="Larimer F."/>
            <person name="Land M."/>
            <person name="Hauser L."/>
            <person name="Kyrpides N."/>
            <person name="Mikhailova N."/>
            <person name="Balakrishnan V."/>
            <person name="Glasner J."/>
            <person name="Perna N.T."/>
        </authorList>
    </citation>
    <scope>NUCLEOTIDE SEQUENCE [LARGE SCALE GENOMIC DNA]</scope>
    <source>
        <strain evidence="12">Ech703</strain>
    </source>
</reference>
<dbReference type="InterPro" id="IPR024187">
    <property type="entry name" value="Sig_transdc_resp-reg_cit/mal"/>
</dbReference>
<keyword evidence="3 10" id="KW-0597">Phosphoprotein</keyword>
<dbReference type="SUPFAM" id="SSF52172">
    <property type="entry name" value="CheY-like"/>
    <property type="match status" value="1"/>
</dbReference>
<dbReference type="Pfam" id="PF00072">
    <property type="entry name" value="Response_reg"/>
    <property type="match status" value="1"/>
</dbReference>
<keyword evidence="5 9" id="KW-0805">Transcription regulation</keyword>
<keyword evidence="6 9" id="KW-0238">DNA-binding</keyword>
<dbReference type="eggNOG" id="COG4565">
    <property type="taxonomic scope" value="Bacteria"/>
</dbReference>
<dbReference type="PROSITE" id="PS50110">
    <property type="entry name" value="RESPONSE_REGULATORY"/>
    <property type="match status" value="1"/>
</dbReference>
<name>C6C7S0_MUSP7</name>
<dbReference type="RefSeq" id="WP_015853921.1">
    <property type="nucleotide sequence ID" value="NC_012880.1"/>
</dbReference>
<keyword evidence="2 9" id="KW-0963">Cytoplasm</keyword>
<dbReference type="SMART" id="SM00448">
    <property type="entry name" value="REC"/>
    <property type="match status" value="1"/>
</dbReference>
<keyword evidence="8 9" id="KW-0804">Transcription</keyword>
<dbReference type="Pfam" id="PF20714">
    <property type="entry name" value="HTH_64"/>
    <property type="match status" value="1"/>
</dbReference>
<dbReference type="InterPro" id="IPR011006">
    <property type="entry name" value="CheY-like_superfamily"/>
</dbReference>
<evidence type="ECO:0000313" key="13">
    <source>
        <dbReference type="Proteomes" id="UP000002734"/>
    </source>
</evidence>
<proteinExistence type="predicted"/>
<comment type="subcellular location">
    <subcellularLocation>
        <location evidence="1 9">Cytoplasm</location>
    </subcellularLocation>
</comment>
<keyword evidence="4 9" id="KW-0902">Two-component regulatory system</keyword>
<dbReference type="HOGENOM" id="CLU_000445_39_0_6"/>
<evidence type="ECO:0000256" key="8">
    <source>
        <dbReference type="ARBA" id="ARBA00023163"/>
    </source>
</evidence>
<gene>
    <name evidence="12" type="ordered locus">Dd703_2225</name>
</gene>
<organism evidence="12 13">
    <name type="scientific">Musicola paradisiaca (strain Ech703)</name>
    <name type="common">Dickeya paradisiaca</name>
    <name type="synonym">Dickeya dadantii</name>
    <dbReference type="NCBI Taxonomy" id="579405"/>
    <lineage>
        <taxon>Bacteria</taxon>
        <taxon>Pseudomonadati</taxon>
        <taxon>Pseudomonadota</taxon>
        <taxon>Gammaproteobacteria</taxon>
        <taxon>Enterobacterales</taxon>
        <taxon>Pectobacteriaceae</taxon>
        <taxon>Musicola</taxon>
    </lineage>
</organism>
<dbReference type="PANTHER" id="PTHR45526:SF1">
    <property type="entry name" value="TRANSCRIPTIONAL REGULATORY PROTEIN DCUR-RELATED"/>
    <property type="match status" value="1"/>
</dbReference>
<evidence type="ECO:0000256" key="4">
    <source>
        <dbReference type="ARBA" id="ARBA00023012"/>
    </source>
</evidence>
<dbReference type="InterPro" id="IPR001789">
    <property type="entry name" value="Sig_transdc_resp-reg_receiver"/>
</dbReference>
<dbReference type="GO" id="GO:0005737">
    <property type="term" value="C:cytoplasm"/>
    <property type="evidence" value="ECO:0007669"/>
    <property type="project" value="UniProtKB-SubCell"/>
</dbReference>
<dbReference type="STRING" id="579405.Dd703_2225"/>
<dbReference type="PANTHER" id="PTHR45526">
    <property type="entry name" value="TRANSCRIPTIONAL REGULATORY PROTEIN DPIA"/>
    <property type="match status" value="1"/>
</dbReference>
<feature type="modified residue" description="4-aspartylphosphate" evidence="10">
    <location>
        <position position="68"/>
    </location>
</feature>
<evidence type="ECO:0000256" key="2">
    <source>
        <dbReference type="ARBA" id="ARBA00022490"/>
    </source>
</evidence>
<keyword evidence="7 9" id="KW-0010">Activator</keyword>
<feature type="domain" description="Response regulatory" evidence="11">
    <location>
        <begin position="17"/>
        <end position="133"/>
    </location>
</feature>
<dbReference type="GO" id="GO:0003700">
    <property type="term" value="F:DNA-binding transcription factor activity"/>
    <property type="evidence" value="ECO:0007669"/>
    <property type="project" value="InterPro"/>
</dbReference>
<evidence type="ECO:0000256" key="5">
    <source>
        <dbReference type="ARBA" id="ARBA00023015"/>
    </source>
</evidence>
<dbReference type="PIRSF" id="PIRSF006171">
    <property type="entry name" value="RR_citrat_malat"/>
    <property type="match status" value="1"/>
</dbReference>
<evidence type="ECO:0000256" key="6">
    <source>
        <dbReference type="ARBA" id="ARBA00023125"/>
    </source>
</evidence>
<dbReference type="Proteomes" id="UP000002734">
    <property type="component" value="Chromosome"/>
</dbReference>
<dbReference type="EMBL" id="CP001654">
    <property type="protein sequence ID" value="ACS86012.1"/>
    <property type="molecule type" value="Genomic_DNA"/>
</dbReference>
<evidence type="ECO:0000256" key="9">
    <source>
        <dbReference type="PIRNR" id="PIRNR006171"/>
    </source>
</evidence>
<evidence type="ECO:0000313" key="12">
    <source>
        <dbReference type="EMBL" id="ACS86012.1"/>
    </source>
</evidence>
<dbReference type="GO" id="GO:0003677">
    <property type="term" value="F:DNA binding"/>
    <property type="evidence" value="ECO:0007669"/>
    <property type="project" value="UniProtKB-KW"/>
</dbReference>
<protein>
    <recommendedName>
        <fullName evidence="9">Transcriptional regulatory protein</fullName>
    </recommendedName>
</protein>
<evidence type="ECO:0000256" key="10">
    <source>
        <dbReference type="PROSITE-ProRule" id="PRU00169"/>
    </source>
</evidence>
<evidence type="ECO:0000256" key="1">
    <source>
        <dbReference type="ARBA" id="ARBA00004496"/>
    </source>
</evidence>
<evidence type="ECO:0000259" key="11">
    <source>
        <dbReference type="PROSITE" id="PS50110"/>
    </source>
</evidence>
<dbReference type="AlphaFoldDB" id="C6C7S0"/>
<dbReference type="KEGG" id="dda:Dd703_2225"/>
<dbReference type="GO" id="GO:0000156">
    <property type="term" value="F:phosphorelay response regulator activity"/>
    <property type="evidence" value="ECO:0007669"/>
    <property type="project" value="TreeGrafter"/>
</dbReference>
<evidence type="ECO:0000256" key="3">
    <source>
        <dbReference type="ARBA" id="ARBA00022553"/>
    </source>
</evidence>
<dbReference type="Gene3D" id="3.40.50.2300">
    <property type="match status" value="1"/>
</dbReference>
<sequence length="241" mass="27380">MPIASTMPTERSIDNFDVLIVEDERKLANIHAEFIEKNFALRVVGIASTLNDARRLIQQHKPRLILLDNYLPDGEGVSLIESDVLKGTQCSVIFITAASDMNTCAQAIRCGAFDYIIKPVAYPRLRSSLERFIQFVKTQHTYKVVDQQNVDVLYQLQASTAPNGPGSKGIEENTLNRVRQMFLNAPDTLYSVDEVVTQTGLSKTTARRYLEFGVENHFLEIEMRYGKIGHPRRLYRKKEAE</sequence>
<evidence type="ECO:0000256" key="7">
    <source>
        <dbReference type="ARBA" id="ARBA00023159"/>
    </source>
</evidence>
<dbReference type="InterPro" id="IPR051271">
    <property type="entry name" value="2C-system_Tx_regulators"/>
</dbReference>
<accession>C6C7S0</accession>